<dbReference type="GO" id="GO:1990966">
    <property type="term" value="P:ATP generation from poly-ADP-D-ribose"/>
    <property type="evidence" value="ECO:0007669"/>
    <property type="project" value="TreeGrafter"/>
</dbReference>
<feature type="compositionally biased region" description="Basic and acidic residues" evidence="1">
    <location>
        <begin position="705"/>
        <end position="717"/>
    </location>
</feature>
<dbReference type="GeneID" id="111255373"/>
<feature type="compositionally biased region" description="Acidic residues" evidence="1">
    <location>
        <begin position="782"/>
        <end position="792"/>
    </location>
</feature>
<dbReference type="InterPro" id="IPR048362">
    <property type="entry name" value="PARG_helical"/>
</dbReference>
<dbReference type="GO" id="GO:0005975">
    <property type="term" value="P:carbohydrate metabolic process"/>
    <property type="evidence" value="ECO:0007669"/>
    <property type="project" value="InterPro"/>
</dbReference>
<keyword evidence="4" id="KW-1185">Reference proteome</keyword>
<feature type="region of interest" description="Disordered" evidence="1">
    <location>
        <begin position="689"/>
        <end position="765"/>
    </location>
</feature>
<dbReference type="RefSeq" id="XP_022673024.1">
    <property type="nucleotide sequence ID" value="XM_022817289.1"/>
</dbReference>
<feature type="region of interest" description="Disordered" evidence="1">
    <location>
        <begin position="937"/>
        <end position="963"/>
    </location>
</feature>
<dbReference type="Proteomes" id="UP000594260">
    <property type="component" value="Unplaced"/>
</dbReference>
<feature type="compositionally biased region" description="Polar residues" evidence="1">
    <location>
        <begin position="802"/>
        <end position="813"/>
    </location>
</feature>
<name>A0A7M7KX24_VARDE</name>
<feature type="compositionally biased region" description="Low complexity" evidence="1">
    <location>
        <begin position="480"/>
        <end position="489"/>
    </location>
</feature>
<dbReference type="RefSeq" id="XP_022673015.1">
    <property type="nucleotide sequence ID" value="XM_022817280.1"/>
</dbReference>
<feature type="compositionally biased region" description="Low complexity" evidence="1">
    <location>
        <begin position="532"/>
        <end position="546"/>
    </location>
</feature>
<dbReference type="EnsemblMetazoa" id="XM_022817280">
    <property type="protein sequence ID" value="XP_022673015"/>
    <property type="gene ID" value="LOC111255373"/>
</dbReference>
<dbReference type="InterPro" id="IPR007724">
    <property type="entry name" value="Poly_GlycHdrlase"/>
</dbReference>
<dbReference type="GO" id="GO:0004649">
    <property type="term" value="F:poly(ADP-ribose) glycohydrolase activity"/>
    <property type="evidence" value="ECO:0007669"/>
    <property type="project" value="InterPro"/>
</dbReference>
<feature type="region of interest" description="Disordered" evidence="1">
    <location>
        <begin position="475"/>
        <end position="495"/>
    </location>
</feature>
<feature type="region of interest" description="Disordered" evidence="1">
    <location>
        <begin position="604"/>
        <end position="648"/>
    </location>
</feature>
<evidence type="ECO:0000259" key="2">
    <source>
        <dbReference type="Pfam" id="PF20811"/>
    </source>
</evidence>
<dbReference type="Pfam" id="PF20811">
    <property type="entry name" value="PARG_cat_N"/>
    <property type="match status" value="1"/>
</dbReference>
<dbReference type="GO" id="GO:0009225">
    <property type="term" value="P:nucleotide-sugar metabolic process"/>
    <property type="evidence" value="ECO:0007669"/>
    <property type="project" value="TreeGrafter"/>
</dbReference>
<accession>A0A7M7KX24</accession>
<organism evidence="3 4">
    <name type="scientific">Varroa destructor</name>
    <name type="common">Honeybee mite</name>
    <dbReference type="NCBI Taxonomy" id="109461"/>
    <lineage>
        <taxon>Eukaryota</taxon>
        <taxon>Metazoa</taxon>
        <taxon>Ecdysozoa</taxon>
        <taxon>Arthropoda</taxon>
        <taxon>Chelicerata</taxon>
        <taxon>Arachnida</taxon>
        <taxon>Acari</taxon>
        <taxon>Parasitiformes</taxon>
        <taxon>Mesostigmata</taxon>
        <taxon>Gamasina</taxon>
        <taxon>Dermanyssoidea</taxon>
        <taxon>Varroidae</taxon>
        <taxon>Varroa</taxon>
    </lineage>
</organism>
<dbReference type="KEGG" id="vde:111255373"/>
<dbReference type="InParanoid" id="A0A7M7KX24"/>
<feature type="region of interest" description="Disordered" evidence="1">
    <location>
        <begin position="782"/>
        <end position="820"/>
    </location>
</feature>
<proteinExistence type="predicted"/>
<reference evidence="3" key="1">
    <citation type="submission" date="2021-01" db="UniProtKB">
        <authorList>
            <consortium name="EnsemblMetazoa"/>
        </authorList>
    </citation>
    <scope>IDENTIFICATION</scope>
</reference>
<dbReference type="PANTHER" id="PTHR12837:SF14">
    <property type="entry name" value="POLY(ADP-RIBOSE) GLYCOHYDROLASE"/>
    <property type="match status" value="1"/>
</dbReference>
<dbReference type="PANTHER" id="PTHR12837">
    <property type="entry name" value="POLY ADP-RIBOSE GLYCOHYDROLASE"/>
    <property type="match status" value="1"/>
</dbReference>
<evidence type="ECO:0000313" key="4">
    <source>
        <dbReference type="Proteomes" id="UP000594260"/>
    </source>
</evidence>
<evidence type="ECO:0000256" key="1">
    <source>
        <dbReference type="SAM" id="MobiDB-lite"/>
    </source>
</evidence>
<dbReference type="OrthoDB" id="6154436at2759"/>
<protein>
    <recommendedName>
        <fullName evidence="2">PARG helical domain-containing protein</fullName>
    </recommendedName>
</protein>
<dbReference type="EnsemblMetazoa" id="XM_022817289">
    <property type="protein sequence ID" value="XP_022673024"/>
    <property type="gene ID" value="LOC111255373"/>
</dbReference>
<feature type="domain" description="PARG helical" evidence="2">
    <location>
        <begin position="73"/>
        <end position="181"/>
    </location>
</feature>
<dbReference type="GO" id="GO:0005634">
    <property type="term" value="C:nucleus"/>
    <property type="evidence" value="ECO:0007669"/>
    <property type="project" value="TreeGrafter"/>
</dbReference>
<dbReference type="GO" id="GO:0006282">
    <property type="term" value="P:regulation of DNA repair"/>
    <property type="evidence" value="ECO:0007669"/>
    <property type="project" value="InterPro"/>
</dbReference>
<dbReference type="AlphaFoldDB" id="A0A7M7KX24"/>
<dbReference type="GO" id="GO:0005737">
    <property type="term" value="C:cytoplasm"/>
    <property type="evidence" value="ECO:0007669"/>
    <property type="project" value="TreeGrafter"/>
</dbReference>
<feature type="region of interest" description="Disordered" evidence="1">
    <location>
        <begin position="524"/>
        <end position="581"/>
    </location>
</feature>
<feature type="compositionally biased region" description="Polar residues" evidence="1">
    <location>
        <begin position="743"/>
        <end position="765"/>
    </location>
</feature>
<evidence type="ECO:0000313" key="3">
    <source>
        <dbReference type="EnsemblMetazoa" id="XP_022673015"/>
    </source>
</evidence>
<sequence length="1274" mass="140737">MAHVLLPCELPFWPEVQAQISALRRSRDVAQVISVLRSIYRICSAAVEQVDEDRASEDEMRFDLCEAFLEDFEDTSQLLNVILPTVVDFARRIEDCRPQHFIYSLQAEEGSWNLSREFVASLLAHSLLSTFPLRTLRSHPTLQDFNRCSTYRYLTSDQHKRFLTNLLRYFKEVRSQMDGYIRVTRRILVRCPPLTEWVCGTAPLCPLTVRHVASMDDAEPYLYRVLPVNANLAVLKHVKCAENEFLLEHPELSVLQLFCEALKENEVLVVEGLRLLRVQSKLKQTLGGSSKASTPGKLETTHLIQKSTSHRGIPLLPSEEYRLNSCEELGLLGLLDVMTFDREFLYRQYLDETLIYNLNKCLNAFQQATRSASSGVNQDSVGDRTTTTEVVAPQCSGGQPRWTTPSPLPTLSFQQSPAQQLQMGPHTTFYSVGETRSSGLQTTDSGHLKQRLQCENQSVGSSSIHKCPHILSPLTLAGGSSPDKSSQSSPFTQGVIGDMSDKIEFAGTSVKCSECILASESASVSKRPPSPVFAQSSTSSSFSLPPSDEDSHEAEENGESRQQHSNKMVVSGNRPCVRNGSGTGIGVPRHLLTYNLLQTQALLNLPKHPSPRPRKRTVSGSTSTGADDSEATLLNRPVGQPLMLPRSPPQVQPLEEKVANSASTTVFPGYIGKRPPSLTLMSRAQVVLSAPPVSSPRRIPSLQSEDSRGSFRTDSGEQRTLAYRPSRKAQGHGSQDGMHDSTHTNCQLHRSLSKTSRASSFKTTLSKRCSRQVSAEDDYFTAEESFEEDDEDRALPDKVSKTMGQGATGQQVRSLHKKKSWRTAYSRSSRTFDSELEGPLILQSSVDYPKEPLGPGRHLLREDSAGSAGFVLEQRSGCSRRSDSDIASSAGRLFYRERAERGNSQFMSVDSASNNCTCTNGGRLKGGGRRYHRQLGGLRVTQGQSSKSRSHTHRSLDRRHSSECSSCCGSSMEDIVEDPELLSPMLNPLHPLCSPLLFRRANSEPYLSLSAAASCFTTATGDLRANRTKSSINRSDGSAPADGHCIPPTALTRADLSGCRLRNSVLSICIGGRPVPKAYSFDGVNPNLPVPFKAKFRIRKKRSPSAECDMASRHALTKEDLDYIKRVVRVENRPRSLTESQDSSRIHEMQRNNELNQKISPSLAEGPSGMLPVACTRWTADAESETDAQLEALSLWLAASVAGLPHLVIYTHGESRLQHLGDVCSKAMERGWLCGDLAGELVRFCRNKMSIHRGVGRVSTELSLFMQILQPKPS</sequence>